<dbReference type="Pfam" id="PF00723">
    <property type="entry name" value="Glyco_hydro_15"/>
    <property type="match status" value="1"/>
</dbReference>
<reference evidence="5" key="1">
    <citation type="submission" date="2016-10" db="EMBL/GenBank/DDBJ databases">
        <authorList>
            <person name="Varghese N."/>
            <person name="Submissions S."/>
        </authorList>
    </citation>
    <scope>NUCLEOTIDE SEQUENCE [LARGE SCALE GENOMIC DNA]</scope>
    <source>
        <strain evidence="5">ATCC 25963</strain>
    </source>
</reference>
<name>A0A1I1T174_9BACT</name>
<dbReference type="STRING" id="54.SAMN02745121_00422"/>
<dbReference type="InterPro" id="IPR008928">
    <property type="entry name" value="6-hairpin_glycosidase_sf"/>
</dbReference>
<evidence type="ECO:0000259" key="3">
    <source>
        <dbReference type="Pfam" id="PF00723"/>
    </source>
</evidence>
<proteinExistence type="predicted"/>
<evidence type="ECO:0000256" key="1">
    <source>
        <dbReference type="SAM" id="MobiDB-lite"/>
    </source>
</evidence>
<keyword evidence="5" id="KW-1185">Reference proteome</keyword>
<evidence type="ECO:0000313" key="4">
    <source>
        <dbReference type="EMBL" id="SFD52392.1"/>
    </source>
</evidence>
<dbReference type="InterPro" id="IPR011613">
    <property type="entry name" value="GH15-like"/>
</dbReference>
<dbReference type="RefSeq" id="WP_096334335.1">
    <property type="nucleotide sequence ID" value="NZ_FOMX01000002.1"/>
</dbReference>
<evidence type="ECO:0000256" key="2">
    <source>
        <dbReference type="SAM" id="SignalP"/>
    </source>
</evidence>
<dbReference type="SUPFAM" id="SSF48208">
    <property type="entry name" value="Six-hairpin glycosidases"/>
    <property type="match status" value="1"/>
</dbReference>
<dbReference type="GO" id="GO:0005975">
    <property type="term" value="P:carbohydrate metabolic process"/>
    <property type="evidence" value="ECO:0007669"/>
    <property type="project" value="InterPro"/>
</dbReference>
<feature type="compositionally biased region" description="Low complexity" evidence="1">
    <location>
        <begin position="782"/>
        <end position="826"/>
    </location>
</feature>
<feature type="domain" description="GH15-like" evidence="3">
    <location>
        <begin position="403"/>
        <end position="630"/>
    </location>
</feature>
<feature type="region of interest" description="Disordered" evidence="1">
    <location>
        <begin position="777"/>
        <end position="826"/>
    </location>
</feature>
<accession>A0A1I1T174</accession>
<dbReference type="Proteomes" id="UP000199400">
    <property type="component" value="Unassembled WGS sequence"/>
</dbReference>
<dbReference type="GO" id="GO:0004553">
    <property type="term" value="F:hydrolase activity, hydrolyzing O-glycosyl compounds"/>
    <property type="evidence" value="ECO:0007669"/>
    <property type="project" value="TreeGrafter"/>
</dbReference>
<keyword evidence="2" id="KW-0732">Signal</keyword>
<organism evidence="4 5">
    <name type="scientific">Nannocystis exedens</name>
    <dbReference type="NCBI Taxonomy" id="54"/>
    <lineage>
        <taxon>Bacteria</taxon>
        <taxon>Pseudomonadati</taxon>
        <taxon>Myxococcota</taxon>
        <taxon>Polyangia</taxon>
        <taxon>Nannocystales</taxon>
        <taxon>Nannocystaceae</taxon>
        <taxon>Nannocystis</taxon>
    </lineage>
</organism>
<sequence length="872" mass="93009">MIRSSSVALLVALASISFALPAIAAEPQRTRFALPSSNGWGALLVDLKAGKATELREHVFAAEEPQIDAQGQDIWDGEQFAAIHTRDLLYDAYFGVRAEGEQLWLPSVPVDADASGYYAWSDSEAVGTGIVTMVQPLGALEATTFAFAPQGLEAAGMVLLLRLKNTGQQALQGVQAFSLHNFHLGYGRAKRPWDVHEDIGNNGETVEFVGGAEARFRERGFAGTIVTQALAPIVHRGVGPEVDLFALVDQGLGDLPDNAPPANAVDNATHAFQWSVGDLAPGAEAWVGIAAIHRGDPFAGAEAETTLDAWIDGVGPQLLLARERGVWADLHQDQSKLPDGLAASEVPMLRQAVAMLHMGQVLEDRSFAREWLSQDGEQRRTRFPGLDDDPAVLPAWIKHRGRGAVLASLPPGEWTYAWIRDGAYATAAMAALGMQAHAKASLTYYLDAEAGRFQQWSELQAYDMPPYQISLVRYHGFGIEETDFNAFGPNLEFDGFGLFLWALRAYEVLTGDTSLADARWEQIATEVADVLVALIDPETGMIRADSSIWETHWLGRERRFTYTSITAARGLCDAAAIAERRGDAARADMYRKTGESIRAAIAARATDGDGALAGSVDELATGEGYFDAAVWDAIAMGLFDPQGPIAQATFAALDDHLRVDAGPGWSRNDDRWDHAMMEDATPWGSDYDSAEWVITDLRGSVALRAAGEAARADALVEWVREQAATNYYMTAETFDEQTGVYKFNSPMLGFGAGAYALALAHRAGAFADPACGAYFVEDEEPTGTGTDTGETTTTGEPDTTTAVPTTGATSTGTTTEAATSTSGVTSAASITATAGLTGGTSEDGCGCTSGGPGAPAALVLLALTRGRRRRRA</sequence>
<dbReference type="OrthoDB" id="8476964at2"/>
<evidence type="ECO:0000313" key="5">
    <source>
        <dbReference type="Proteomes" id="UP000199400"/>
    </source>
</evidence>
<protein>
    <submittedName>
        <fullName evidence="4">Myxococcales GC_trans_RRR domain-containing protein/MYXO-CTERM domain-containing protein</fullName>
    </submittedName>
</protein>
<dbReference type="PANTHER" id="PTHR31616">
    <property type="entry name" value="TREHALASE"/>
    <property type="match status" value="1"/>
</dbReference>
<gene>
    <name evidence="4" type="ORF">SAMN02745121_00422</name>
</gene>
<dbReference type="InterPro" id="IPR024038">
    <property type="entry name" value="MYXO-CTERM"/>
</dbReference>
<dbReference type="NCBIfam" id="TIGR03901">
    <property type="entry name" value="MYXO-CTERM"/>
    <property type="match status" value="1"/>
</dbReference>
<dbReference type="Gene3D" id="1.50.10.10">
    <property type="match status" value="1"/>
</dbReference>
<dbReference type="InterPro" id="IPR012341">
    <property type="entry name" value="6hp_glycosidase-like_sf"/>
</dbReference>
<dbReference type="PANTHER" id="PTHR31616:SF0">
    <property type="entry name" value="GLUCAN 1,4-ALPHA-GLUCOSIDASE"/>
    <property type="match status" value="1"/>
</dbReference>
<dbReference type="AlphaFoldDB" id="A0A1I1T174"/>
<feature type="signal peptide" evidence="2">
    <location>
        <begin position="1"/>
        <end position="24"/>
    </location>
</feature>
<dbReference type="EMBL" id="FOMX01000002">
    <property type="protein sequence ID" value="SFD52392.1"/>
    <property type="molecule type" value="Genomic_DNA"/>
</dbReference>
<feature type="chain" id="PRO_5011594807" evidence="2">
    <location>
        <begin position="25"/>
        <end position="872"/>
    </location>
</feature>